<feature type="transmembrane region" description="Helical" evidence="1">
    <location>
        <begin position="347"/>
        <end position="367"/>
    </location>
</feature>
<dbReference type="RefSeq" id="WP_390222275.1">
    <property type="nucleotide sequence ID" value="NZ_JBHTAA010000001.1"/>
</dbReference>
<feature type="transmembrane region" description="Helical" evidence="1">
    <location>
        <begin position="81"/>
        <end position="114"/>
    </location>
</feature>
<feature type="transmembrane region" description="Helical" evidence="1">
    <location>
        <begin position="399"/>
        <end position="422"/>
    </location>
</feature>
<dbReference type="SUPFAM" id="SSF49785">
    <property type="entry name" value="Galactose-binding domain-like"/>
    <property type="match status" value="1"/>
</dbReference>
<keyword evidence="3" id="KW-1185">Reference proteome</keyword>
<evidence type="ECO:0000256" key="1">
    <source>
        <dbReference type="SAM" id="Phobius"/>
    </source>
</evidence>
<feature type="transmembrane region" description="Helical" evidence="1">
    <location>
        <begin position="21"/>
        <end position="44"/>
    </location>
</feature>
<accession>A0ABD5ZCW6</accession>
<keyword evidence="1" id="KW-0472">Membrane</keyword>
<sequence>MTRRLDDLRGHPRIAPRHVHALCFAVFLLVYAYLLRGITIGQLYTFGDFPPFYGTGGIEKFTEVWVEQGLGFSYIYHVLPLYMGAVTLVGGVLAQNLLFLSFLPMGYLAFVVFARRFVGSIPVRHLAAFVYAINPLTIGEFVNGGMAALIGYAALPLLLHYLYDIVDTDGWEATLKTGAVFGATTVSPWLGFWMVAPFAGYLVYRARDAPRTILKLCVSGVLGVLLSLPSVHHMLQRALGFSSGQSVLETTLAWNYTEASVLSVARLAGNHGVMAMNKLGYNTDPAMLVGLVIPGIALLAVRQRRLHVYYGIAGSIIAFMVLTKYGATTFLFEVFPPVWSLRNPVKLQYPLLVCLSILFGAGLETALSGPKNRVGWPKTTSARSRLALTDGGAEMRNNALVVGLVMLALLAYAAPASGALGLEEIRGDGYYVPQEQTELTENLDGTVMWVPYGYTTQLRLRHAYPNHLGIKSGGVLHGIQNTEYVSRLFSEFTDDPESVRPQLARQGVKYVVVESDPPEDITFGEPRVVERWGAPWLWGSPEDYNAALNESAGYDYAYTSGEYTVYRVRDATDHERIETSEGVHRLYYPESPDTIDPDGPNLVANGDFDDGLEGWWSWDGENGTQTTVVNTTDGHAVEMVTESGDIYPIAQETGVSRGQPYELTLDAAGSGNVFLYWYNGTRSAENLVERESYALDDTPQTVVAQGSTLSIRIRPNSTRVHIDRVALRETTYPRDVGFASNTDAVPGVVIDGRQSNESVGLAVGVNLNDSEAAQVDPDVRIRDAETVLDGELVYDEDYRQGVGVLLSDDELDDVVPEDARAVTFDHPDGVVLDYWVEGEFDDRPVTVLYTSYDERWEGPEDATHFRAYGWANGYIDAQPSEIRWTGGTIRRWVVNAWAGSWVLTLGALGVISVRKRRRRARQWDRARL</sequence>
<evidence type="ECO:0000313" key="3">
    <source>
        <dbReference type="Proteomes" id="UP001596481"/>
    </source>
</evidence>
<reference evidence="2 3" key="1">
    <citation type="journal article" date="2019" name="Int. J. Syst. Evol. Microbiol.">
        <title>The Global Catalogue of Microorganisms (GCM) 10K type strain sequencing project: providing services to taxonomists for standard genome sequencing and annotation.</title>
        <authorList>
            <consortium name="The Broad Institute Genomics Platform"/>
            <consortium name="The Broad Institute Genome Sequencing Center for Infectious Disease"/>
            <person name="Wu L."/>
            <person name="Ma J."/>
        </authorList>
    </citation>
    <scope>NUCLEOTIDE SEQUENCE [LARGE SCALE GENOMIC DNA]</scope>
    <source>
        <strain evidence="2 3">DSM 29988</strain>
    </source>
</reference>
<feature type="transmembrane region" description="Helical" evidence="1">
    <location>
        <begin position="179"/>
        <end position="204"/>
    </location>
</feature>
<protein>
    <recommendedName>
        <fullName evidence="4">Membrane protein 6-pyruvoyl-tetrahydropterin synthase-related domain-containing protein</fullName>
    </recommendedName>
</protein>
<proteinExistence type="predicted"/>
<dbReference type="Gene3D" id="2.60.120.260">
    <property type="entry name" value="Galactose-binding domain-like"/>
    <property type="match status" value="1"/>
</dbReference>
<gene>
    <name evidence="2" type="ORF">ACFQJC_05675</name>
</gene>
<keyword evidence="1" id="KW-1133">Transmembrane helix</keyword>
<evidence type="ECO:0008006" key="4">
    <source>
        <dbReference type="Google" id="ProtNLM"/>
    </source>
</evidence>
<feature type="transmembrane region" description="Helical" evidence="1">
    <location>
        <begin position="126"/>
        <end position="159"/>
    </location>
</feature>
<keyword evidence="1" id="KW-0812">Transmembrane</keyword>
<organism evidence="2 3">
    <name type="scientific">Haloferax namakaokahaiae</name>
    <dbReference type="NCBI Taxonomy" id="1748331"/>
    <lineage>
        <taxon>Archaea</taxon>
        <taxon>Methanobacteriati</taxon>
        <taxon>Methanobacteriota</taxon>
        <taxon>Stenosarchaea group</taxon>
        <taxon>Halobacteria</taxon>
        <taxon>Halobacteriales</taxon>
        <taxon>Haloferacaceae</taxon>
        <taxon>Haloferax</taxon>
    </lineage>
</organism>
<dbReference type="Proteomes" id="UP001596481">
    <property type="component" value="Unassembled WGS sequence"/>
</dbReference>
<dbReference type="EMBL" id="JBHTAA010000001">
    <property type="protein sequence ID" value="MFC7202993.1"/>
    <property type="molecule type" value="Genomic_DNA"/>
</dbReference>
<evidence type="ECO:0000313" key="2">
    <source>
        <dbReference type="EMBL" id="MFC7202993.1"/>
    </source>
</evidence>
<name>A0ABD5ZCW6_9EURY</name>
<feature type="transmembrane region" description="Helical" evidence="1">
    <location>
        <begin position="216"/>
        <end position="235"/>
    </location>
</feature>
<feature type="transmembrane region" description="Helical" evidence="1">
    <location>
        <begin position="308"/>
        <end position="327"/>
    </location>
</feature>
<feature type="transmembrane region" description="Helical" evidence="1">
    <location>
        <begin position="892"/>
        <end position="913"/>
    </location>
</feature>
<dbReference type="AlphaFoldDB" id="A0ABD5ZCW6"/>
<dbReference type="InterPro" id="IPR008979">
    <property type="entry name" value="Galactose-bd-like_sf"/>
</dbReference>
<comment type="caution">
    <text evidence="2">The sequence shown here is derived from an EMBL/GenBank/DDBJ whole genome shotgun (WGS) entry which is preliminary data.</text>
</comment>
<feature type="transmembrane region" description="Helical" evidence="1">
    <location>
        <begin position="285"/>
        <end position="301"/>
    </location>
</feature>